<dbReference type="InterPro" id="IPR000330">
    <property type="entry name" value="SNF2_N"/>
</dbReference>
<keyword evidence="1" id="KW-0547">Nucleotide-binding</keyword>
<gene>
    <name evidence="4" type="primary">CHR10_2</name>
    <name evidence="4" type="ORF">PIB30_065815</name>
</gene>
<proteinExistence type="predicted"/>
<keyword evidence="4" id="KW-0378">Hydrolase</keyword>
<dbReference type="Pfam" id="PF00176">
    <property type="entry name" value="SNF2-rel_dom"/>
    <property type="match status" value="1"/>
</dbReference>
<evidence type="ECO:0000256" key="1">
    <source>
        <dbReference type="ARBA" id="ARBA00022741"/>
    </source>
</evidence>
<dbReference type="Gene3D" id="3.40.50.10810">
    <property type="entry name" value="Tandem AAA-ATPase domain"/>
    <property type="match status" value="1"/>
</dbReference>
<evidence type="ECO:0000313" key="4">
    <source>
        <dbReference type="EMBL" id="MED6174118.1"/>
    </source>
</evidence>
<keyword evidence="4" id="KW-0347">Helicase</keyword>
<comment type="caution">
    <text evidence="4">The sequence shown here is derived from an EMBL/GenBank/DDBJ whole genome shotgun (WGS) entry which is preliminary data.</text>
</comment>
<dbReference type="PANTHER" id="PTHR47157">
    <property type="entry name" value="CHROMODOMAIN-HELICASE-DNA-BINDING PROTEIN 1-LIKE"/>
    <property type="match status" value="1"/>
</dbReference>
<organism evidence="4 5">
    <name type="scientific">Stylosanthes scabra</name>
    <dbReference type="NCBI Taxonomy" id="79078"/>
    <lineage>
        <taxon>Eukaryota</taxon>
        <taxon>Viridiplantae</taxon>
        <taxon>Streptophyta</taxon>
        <taxon>Embryophyta</taxon>
        <taxon>Tracheophyta</taxon>
        <taxon>Spermatophyta</taxon>
        <taxon>Magnoliopsida</taxon>
        <taxon>eudicotyledons</taxon>
        <taxon>Gunneridae</taxon>
        <taxon>Pentapetalae</taxon>
        <taxon>rosids</taxon>
        <taxon>fabids</taxon>
        <taxon>Fabales</taxon>
        <taxon>Fabaceae</taxon>
        <taxon>Papilionoideae</taxon>
        <taxon>50 kb inversion clade</taxon>
        <taxon>dalbergioids sensu lato</taxon>
        <taxon>Dalbergieae</taxon>
        <taxon>Pterocarpus clade</taxon>
        <taxon>Stylosanthes</taxon>
    </lineage>
</organism>
<keyword evidence="2" id="KW-0067">ATP-binding</keyword>
<dbReference type="EMBL" id="JASCZI010151696">
    <property type="protein sequence ID" value="MED6174118.1"/>
    <property type="molecule type" value="Genomic_DNA"/>
</dbReference>
<evidence type="ECO:0000259" key="3">
    <source>
        <dbReference type="Pfam" id="PF00176"/>
    </source>
</evidence>
<dbReference type="Proteomes" id="UP001341840">
    <property type="component" value="Unassembled WGS sequence"/>
</dbReference>
<dbReference type="GO" id="GO:0003678">
    <property type="term" value="F:DNA helicase activity"/>
    <property type="evidence" value="ECO:0007669"/>
    <property type="project" value="UniProtKB-EC"/>
</dbReference>
<keyword evidence="5" id="KW-1185">Reference proteome</keyword>
<feature type="domain" description="SNF2 N-terminal" evidence="3">
    <location>
        <begin position="1"/>
        <end position="86"/>
    </location>
</feature>
<dbReference type="PANTHER" id="PTHR47157:SF1">
    <property type="entry name" value="CHROMODOMAIN-HELICASE-DNA-BINDING PROTEIN 1-LIKE"/>
    <property type="match status" value="1"/>
</dbReference>
<evidence type="ECO:0000313" key="5">
    <source>
        <dbReference type="Proteomes" id="UP001341840"/>
    </source>
</evidence>
<accession>A0ABU6VN68</accession>
<protein>
    <submittedName>
        <fullName evidence="4">Helicase chr10</fullName>
        <ecNumber evidence="4">3.6.4.12</ecNumber>
    </submittedName>
</protein>
<dbReference type="GO" id="GO:0016787">
    <property type="term" value="F:hydrolase activity"/>
    <property type="evidence" value="ECO:0007669"/>
    <property type="project" value="UniProtKB-KW"/>
</dbReference>
<dbReference type="SUPFAM" id="SSF52540">
    <property type="entry name" value="P-loop containing nucleoside triphosphate hydrolases"/>
    <property type="match status" value="1"/>
</dbReference>
<dbReference type="InterPro" id="IPR038718">
    <property type="entry name" value="SNF2-like_sf"/>
</dbReference>
<sequence>MTGTPIQNNLSELWSLMYFCMPAVFGMLDQFLSTFKDINDLTSEVHNPRVKERLKILKRLLGAFMLRRTKSKLVESGNLVLPPLTETTM</sequence>
<evidence type="ECO:0000256" key="2">
    <source>
        <dbReference type="ARBA" id="ARBA00022840"/>
    </source>
</evidence>
<dbReference type="InterPro" id="IPR027417">
    <property type="entry name" value="P-loop_NTPase"/>
</dbReference>
<dbReference type="EC" id="3.6.4.12" evidence="4"/>
<reference evidence="4 5" key="1">
    <citation type="journal article" date="2023" name="Plants (Basel)">
        <title>Bridging the Gap: Combining Genomics and Transcriptomics Approaches to Understand Stylosanthes scabra, an Orphan Legume from the Brazilian Caatinga.</title>
        <authorList>
            <person name="Ferreira-Neto J.R.C."/>
            <person name="da Silva M.D."/>
            <person name="Binneck E."/>
            <person name="de Melo N.F."/>
            <person name="da Silva R.H."/>
            <person name="de Melo A.L.T.M."/>
            <person name="Pandolfi V."/>
            <person name="Bustamante F.O."/>
            <person name="Brasileiro-Vidal A.C."/>
            <person name="Benko-Iseppon A.M."/>
        </authorList>
    </citation>
    <scope>NUCLEOTIDE SEQUENCE [LARGE SCALE GENOMIC DNA]</scope>
    <source>
        <tissue evidence="4">Leaves</tissue>
    </source>
</reference>
<name>A0ABU6VN68_9FABA</name>
<dbReference type="InterPro" id="IPR031053">
    <property type="entry name" value="ALC1"/>
</dbReference>